<evidence type="ECO:0000256" key="1">
    <source>
        <dbReference type="ARBA" id="ARBA00022801"/>
    </source>
</evidence>
<reference evidence="4 5" key="1">
    <citation type="journal article" date="2017" name="Front. Genet.">
        <title>Draft sequencing of the heterozygous diploid genome of Satsuma (Citrus unshiu Marc.) using a hybrid assembly approach.</title>
        <authorList>
            <person name="Shimizu T."/>
            <person name="Tanizawa Y."/>
            <person name="Mochizuki T."/>
            <person name="Nagasaki H."/>
            <person name="Yoshioka T."/>
            <person name="Toyoda A."/>
            <person name="Fujiyama A."/>
            <person name="Kaminuma E."/>
            <person name="Nakamura Y."/>
        </authorList>
    </citation>
    <scope>NUCLEOTIDE SEQUENCE [LARGE SCALE GENOMIC DNA]</scope>
    <source>
        <strain evidence="5">cv. Miyagawa wase</strain>
    </source>
</reference>
<accession>A0A2H5QNX5</accession>
<gene>
    <name evidence="4" type="ORF">CUMW_247840</name>
</gene>
<evidence type="ECO:0000256" key="2">
    <source>
        <dbReference type="SAM" id="MobiDB-lite"/>
    </source>
</evidence>
<feature type="region of interest" description="Disordered" evidence="2">
    <location>
        <begin position="1"/>
        <end position="30"/>
    </location>
</feature>
<proteinExistence type="predicted"/>
<sequence>MKRSVFVQPEKRNISRNTSIENHPPRNLSDISRKRMLPSIERKNITVVSSARNAVTLLETVLTSLPKLFHLQYSSLLSENEDVESNFSEQSKQDDKTAFIIAESSNSDDISVDDISVISIVQTVNHVSAIPRPSLKMSILPSKFHKHVSVIGFIDTGADTSMIDPFVIPSDCWENHLKLFRAVNGETFKTTMITKKLIGIQFFPNSIIWKKIVASSLLDKDLLIDFDILHLVKNLFLTSWYPILSELHNLEKDCSIFTPRQRFTHRFRHSSFS</sequence>
<dbReference type="Proteomes" id="UP000236630">
    <property type="component" value="Unassembled WGS sequence"/>
</dbReference>
<dbReference type="AlphaFoldDB" id="A0A2H5QNX5"/>
<comment type="caution">
    <text evidence="4">The sequence shown here is derived from an EMBL/GenBank/DDBJ whole genome shotgun (WGS) entry which is preliminary data.</text>
</comment>
<name>A0A2H5QNX5_CITUN</name>
<protein>
    <recommendedName>
        <fullName evidence="3">Retropepsins domain-containing protein</fullName>
    </recommendedName>
</protein>
<organism evidence="4 5">
    <name type="scientific">Citrus unshiu</name>
    <name type="common">Satsuma mandarin</name>
    <name type="synonym">Citrus nobilis var. unshiu</name>
    <dbReference type="NCBI Taxonomy" id="55188"/>
    <lineage>
        <taxon>Eukaryota</taxon>
        <taxon>Viridiplantae</taxon>
        <taxon>Streptophyta</taxon>
        <taxon>Embryophyta</taxon>
        <taxon>Tracheophyta</taxon>
        <taxon>Spermatophyta</taxon>
        <taxon>Magnoliopsida</taxon>
        <taxon>eudicotyledons</taxon>
        <taxon>Gunneridae</taxon>
        <taxon>Pentapetalae</taxon>
        <taxon>rosids</taxon>
        <taxon>malvids</taxon>
        <taxon>Sapindales</taxon>
        <taxon>Rutaceae</taxon>
        <taxon>Aurantioideae</taxon>
        <taxon>Citrus</taxon>
    </lineage>
</organism>
<dbReference type="Pfam" id="PF00077">
    <property type="entry name" value="RVP"/>
    <property type="match status" value="1"/>
</dbReference>
<evidence type="ECO:0000313" key="5">
    <source>
        <dbReference type="Proteomes" id="UP000236630"/>
    </source>
</evidence>
<evidence type="ECO:0000313" key="4">
    <source>
        <dbReference type="EMBL" id="GAY66327.1"/>
    </source>
</evidence>
<keyword evidence="1" id="KW-0378">Hydrolase</keyword>
<keyword evidence="5" id="KW-1185">Reference proteome</keyword>
<evidence type="ECO:0000259" key="3">
    <source>
        <dbReference type="Pfam" id="PF00077"/>
    </source>
</evidence>
<dbReference type="GO" id="GO:0016787">
    <property type="term" value="F:hydrolase activity"/>
    <property type="evidence" value="ECO:0007669"/>
    <property type="project" value="UniProtKB-KW"/>
</dbReference>
<dbReference type="EMBL" id="BDQV01000565">
    <property type="protein sequence ID" value="GAY66327.1"/>
    <property type="molecule type" value="Genomic_DNA"/>
</dbReference>
<feature type="domain" description="Retropepsins" evidence="3">
    <location>
        <begin position="142"/>
        <end position="229"/>
    </location>
</feature>
<dbReference type="InterPro" id="IPR018061">
    <property type="entry name" value="Retropepsins"/>
</dbReference>